<dbReference type="RefSeq" id="WP_054668990.1">
    <property type="nucleotide sequence ID" value="NZ_BMOF01000011.1"/>
</dbReference>
<gene>
    <name evidence="1" type="ORF">GCM10007043_08080</name>
</gene>
<organism evidence="1 2">
    <name type="scientific">Calditerricola satsumensis</name>
    <dbReference type="NCBI Taxonomy" id="373054"/>
    <lineage>
        <taxon>Bacteria</taxon>
        <taxon>Bacillati</taxon>
        <taxon>Bacillota</taxon>
        <taxon>Bacilli</taxon>
        <taxon>Bacillales</taxon>
        <taxon>Bacillaceae</taxon>
        <taxon>Calditerricola</taxon>
    </lineage>
</organism>
<protein>
    <recommendedName>
        <fullName evidence="3">Tetratricopeptide repeat protein</fullName>
    </recommendedName>
</protein>
<dbReference type="SUPFAM" id="SSF48452">
    <property type="entry name" value="TPR-like"/>
    <property type="match status" value="1"/>
</dbReference>
<reference evidence="1" key="2">
    <citation type="submission" date="2020-09" db="EMBL/GenBank/DDBJ databases">
        <authorList>
            <person name="Sun Q."/>
            <person name="Ohkuma M."/>
        </authorList>
    </citation>
    <scope>NUCLEOTIDE SEQUENCE</scope>
    <source>
        <strain evidence="1">JCM 14719</strain>
    </source>
</reference>
<comment type="caution">
    <text evidence="1">The sequence shown here is derived from an EMBL/GenBank/DDBJ whole genome shotgun (WGS) entry which is preliminary data.</text>
</comment>
<evidence type="ECO:0000313" key="1">
    <source>
        <dbReference type="EMBL" id="GGJ96666.1"/>
    </source>
</evidence>
<dbReference type="Proteomes" id="UP000637720">
    <property type="component" value="Unassembled WGS sequence"/>
</dbReference>
<dbReference type="InterPro" id="IPR011990">
    <property type="entry name" value="TPR-like_helical_dom_sf"/>
</dbReference>
<keyword evidence="2" id="KW-1185">Reference proteome</keyword>
<sequence length="233" mass="26238">MERSIPLDVLAARAEERVGRLVPNNTFAQFADPNVRLMVGVMLLREGYADDAYDVFASVAEEGPKADTNDHFAYVRSLAEMAEISASRGNFALAEAQMREALAQYPPQLGYMLSVDHLRVYLSYYVFRQGRFDEAIQLCRAVIEDKKRAFAQHADETDARLVVGPALCYAIHQMALFYVERGEADQALEWIRQLRRYAPAVNEEAWREAEAREASGDWRGAVEAYGAAVSYQA</sequence>
<reference evidence="1" key="1">
    <citation type="journal article" date="2014" name="Int. J. Syst. Evol. Microbiol.">
        <title>Complete genome sequence of Corynebacterium casei LMG S-19264T (=DSM 44701T), isolated from a smear-ripened cheese.</title>
        <authorList>
            <consortium name="US DOE Joint Genome Institute (JGI-PGF)"/>
            <person name="Walter F."/>
            <person name="Albersmeier A."/>
            <person name="Kalinowski J."/>
            <person name="Ruckert C."/>
        </authorList>
    </citation>
    <scope>NUCLEOTIDE SEQUENCE</scope>
    <source>
        <strain evidence="1">JCM 14719</strain>
    </source>
</reference>
<dbReference type="Pfam" id="PF13374">
    <property type="entry name" value="TPR_10"/>
    <property type="match status" value="1"/>
</dbReference>
<name>A0A8J3B653_9BACI</name>
<dbReference type="Gene3D" id="1.25.40.10">
    <property type="entry name" value="Tetratricopeptide repeat domain"/>
    <property type="match status" value="1"/>
</dbReference>
<dbReference type="EMBL" id="BMOF01000011">
    <property type="protein sequence ID" value="GGJ96666.1"/>
    <property type="molecule type" value="Genomic_DNA"/>
</dbReference>
<accession>A0A8J3B653</accession>
<evidence type="ECO:0008006" key="3">
    <source>
        <dbReference type="Google" id="ProtNLM"/>
    </source>
</evidence>
<dbReference type="AlphaFoldDB" id="A0A8J3B653"/>
<evidence type="ECO:0000313" key="2">
    <source>
        <dbReference type="Proteomes" id="UP000637720"/>
    </source>
</evidence>
<proteinExistence type="predicted"/>